<accession>Q474R7</accession>
<name>Q474R7_CUPPJ</name>
<dbReference type="HOGENOM" id="CLU_2492624_0_0_4"/>
<evidence type="ECO:0000313" key="1">
    <source>
        <dbReference type="EMBL" id="AAZ60116.1"/>
    </source>
</evidence>
<proteinExistence type="predicted"/>
<gene>
    <name evidence="1" type="ordered locus">Reut_A0734</name>
</gene>
<reference evidence="1" key="1">
    <citation type="submission" date="2005-08" db="EMBL/GenBank/DDBJ databases">
        <title>Complete sequence of Chromosome1 of Ralstonia eutropha JMP134.</title>
        <authorList>
            <person name="Copeland A."/>
            <person name="Lucas S."/>
            <person name="Lapidus A."/>
            <person name="Barry K."/>
            <person name="Detter J.C."/>
            <person name="Glavina T."/>
            <person name="Hammon N."/>
            <person name="Israni S."/>
            <person name="Pitluck S."/>
            <person name="Goltsman E."/>
            <person name="Martinez M."/>
            <person name="Schmutz J."/>
            <person name="Larimer F."/>
            <person name="Land M."/>
            <person name="Lykidis A."/>
            <person name="Richardson P."/>
        </authorList>
    </citation>
    <scope>NUCLEOTIDE SEQUENCE</scope>
    <source>
        <strain evidence="1">JMP134</strain>
    </source>
</reference>
<organism evidence="1">
    <name type="scientific">Cupriavidus pinatubonensis (strain JMP 134 / LMG 1197)</name>
    <name type="common">Cupriavidus necator (strain JMP 134)</name>
    <dbReference type="NCBI Taxonomy" id="264198"/>
    <lineage>
        <taxon>Bacteria</taxon>
        <taxon>Pseudomonadati</taxon>
        <taxon>Pseudomonadota</taxon>
        <taxon>Betaproteobacteria</taxon>
        <taxon>Burkholderiales</taxon>
        <taxon>Burkholderiaceae</taxon>
        <taxon>Cupriavidus</taxon>
    </lineage>
</organism>
<dbReference type="AlphaFoldDB" id="Q474R7"/>
<dbReference type="EMBL" id="CP000090">
    <property type="protein sequence ID" value="AAZ60116.1"/>
    <property type="molecule type" value="Genomic_DNA"/>
</dbReference>
<dbReference type="KEGG" id="reu:Reut_A0734"/>
<protein>
    <submittedName>
        <fullName evidence="1">Uncharacterized protein</fullName>
    </submittedName>
</protein>
<sequence>MAPADDATGHFQKGFVDDGEALEADTQSLEVMQPGDRSFDDPAGLAKTPAVRLAATGDLCSNASGVQRLAVLVVVVTAITLDDAGL</sequence>
<dbReference type="STRING" id="264198.Reut_A0734"/>